<comment type="similarity">
    <text evidence="10 11">Belongs to the ZRANB2 family.</text>
</comment>
<protein>
    <recommendedName>
        <fullName evidence="2 11">Zinc finger Ran-binding domain-containing protein 2</fullName>
    </recommendedName>
</protein>
<evidence type="ECO:0000256" key="6">
    <source>
        <dbReference type="ARBA" id="ARBA00022771"/>
    </source>
</evidence>
<dbReference type="InterPro" id="IPR036443">
    <property type="entry name" value="Znf_RanBP2_sf"/>
</dbReference>
<sequence length="273" mass="30521">MSDHGSSESSSSNRRAPLRDGEWACSDSRCSAVNGSSALHCTSCGKEKPRLKKSAVHEIGKDAAEKSKGLFSAVDWVCTRCNNVNWARRDSCNICKTKKSGSIEERTGYGGGFMDRQNIEYKSRQDDDVYDDFGRVKRNKLKTRRSERNESDDDDDKEEKRPRMESEAEESDEDEDLDKYDLGDFDDIQISLPASSDALQRSASPLSDCSCSCSEGGYCSCESDSDQDSGSRGRDPPPHQRSRTPPRDRQEQDEENRGCSWSPVAVGRRKIRG</sequence>
<feature type="domain" description="RanBP2-type" evidence="14">
    <location>
        <begin position="67"/>
        <end position="101"/>
    </location>
</feature>
<keyword evidence="4 11" id="KW-0479">Metal-binding</keyword>
<evidence type="ECO:0000259" key="14">
    <source>
        <dbReference type="PROSITE" id="PS50199"/>
    </source>
</evidence>
<dbReference type="GO" id="GO:0003723">
    <property type="term" value="F:RNA binding"/>
    <property type="evidence" value="ECO:0007669"/>
    <property type="project" value="UniProtKB-KW"/>
</dbReference>
<gene>
    <name evidence="15" type="ORF">L596_002321</name>
</gene>
<dbReference type="PROSITE" id="PS50199">
    <property type="entry name" value="ZF_RANBP2_2"/>
    <property type="match status" value="2"/>
</dbReference>
<keyword evidence="7 11" id="KW-0862">Zinc</keyword>
<evidence type="ECO:0000256" key="8">
    <source>
        <dbReference type="ARBA" id="ARBA00022884"/>
    </source>
</evidence>
<evidence type="ECO:0000256" key="3">
    <source>
        <dbReference type="ARBA" id="ARBA00022553"/>
    </source>
</evidence>
<keyword evidence="6 12" id="KW-0863">Zinc-finger</keyword>
<evidence type="ECO:0000256" key="11">
    <source>
        <dbReference type="PIRNR" id="PIRNR037956"/>
    </source>
</evidence>
<dbReference type="GO" id="GO:0006396">
    <property type="term" value="P:RNA processing"/>
    <property type="evidence" value="ECO:0007669"/>
    <property type="project" value="InterPro"/>
</dbReference>
<feature type="region of interest" description="Disordered" evidence="13">
    <location>
        <begin position="1"/>
        <end position="20"/>
    </location>
</feature>
<dbReference type="GO" id="GO:0005634">
    <property type="term" value="C:nucleus"/>
    <property type="evidence" value="ECO:0007669"/>
    <property type="project" value="UniProtKB-SubCell"/>
</dbReference>
<feature type="compositionally biased region" description="Acidic residues" evidence="13">
    <location>
        <begin position="167"/>
        <end position="187"/>
    </location>
</feature>
<dbReference type="STRING" id="34508.A0A4U8UNY4"/>
<dbReference type="InterPro" id="IPR017337">
    <property type="entry name" value="ZRANB2"/>
</dbReference>
<dbReference type="GO" id="GO:0008270">
    <property type="term" value="F:zinc ion binding"/>
    <property type="evidence" value="ECO:0007669"/>
    <property type="project" value="UniProtKB-KW"/>
</dbReference>
<accession>A0A4U8UNY4</accession>
<evidence type="ECO:0000256" key="13">
    <source>
        <dbReference type="SAM" id="MobiDB-lite"/>
    </source>
</evidence>
<feature type="region of interest" description="Disordered" evidence="13">
    <location>
        <begin position="141"/>
        <end position="273"/>
    </location>
</feature>
<dbReference type="InterPro" id="IPR001876">
    <property type="entry name" value="Znf_RanBP2"/>
</dbReference>
<dbReference type="GO" id="GO:0001530">
    <property type="term" value="F:lipopolysaccharide binding"/>
    <property type="evidence" value="ECO:0007669"/>
    <property type="project" value="TreeGrafter"/>
</dbReference>
<evidence type="ECO:0000256" key="1">
    <source>
        <dbReference type="ARBA" id="ARBA00004123"/>
    </source>
</evidence>
<dbReference type="OrthoDB" id="1878647at2759"/>
<dbReference type="PROSITE" id="PS01358">
    <property type="entry name" value="ZF_RANBP2_1"/>
    <property type="match status" value="2"/>
</dbReference>
<dbReference type="SUPFAM" id="SSF90209">
    <property type="entry name" value="Ran binding protein zinc finger-like"/>
    <property type="match status" value="2"/>
</dbReference>
<dbReference type="SMART" id="SM00547">
    <property type="entry name" value="ZnF_RBZ"/>
    <property type="match status" value="2"/>
</dbReference>
<keyword evidence="16" id="KW-1185">Reference proteome</keyword>
<keyword evidence="9 11" id="KW-0539">Nucleus</keyword>
<dbReference type="Proteomes" id="UP000298663">
    <property type="component" value="Unassembled WGS sequence"/>
</dbReference>
<evidence type="ECO:0000256" key="4">
    <source>
        <dbReference type="ARBA" id="ARBA00022723"/>
    </source>
</evidence>
<dbReference type="EMBL" id="AZBU02000001">
    <property type="protein sequence ID" value="TMS34804.1"/>
    <property type="molecule type" value="Genomic_DNA"/>
</dbReference>
<proteinExistence type="inferred from homology"/>
<evidence type="ECO:0000313" key="16">
    <source>
        <dbReference type="Proteomes" id="UP000298663"/>
    </source>
</evidence>
<evidence type="ECO:0000256" key="12">
    <source>
        <dbReference type="PROSITE-ProRule" id="PRU00322"/>
    </source>
</evidence>
<keyword evidence="8 11" id="KW-0694">RNA-binding</keyword>
<dbReference type="PANTHER" id="PTHR12999:SF17">
    <property type="entry name" value="ZINC FINGER RAN-BINDING DOMAIN-CONTAINING PROTEIN 2"/>
    <property type="match status" value="1"/>
</dbReference>
<comment type="caution">
    <text evidence="15">The sequence shown here is derived from an EMBL/GenBank/DDBJ whole genome shotgun (WGS) entry which is preliminary data.</text>
</comment>
<name>A0A4U8UNY4_STECR</name>
<dbReference type="PANTHER" id="PTHR12999">
    <property type="entry name" value="ZINC FINGER RAN-BINDING DOMAIN-CONTAINING PROTEIN 2 ZRANB2-RELATED"/>
    <property type="match status" value="1"/>
</dbReference>
<evidence type="ECO:0000256" key="2">
    <source>
        <dbReference type="ARBA" id="ARBA00017543"/>
    </source>
</evidence>
<feature type="domain" description="RanBP2-type" evidence="14">
    <location>
        <begin position="19"/>
        <end position="50"/>
    </location>
</feature>
<keyword evidence="3" id="KW-0597">Phosphoprotein</keyword>
<evidence type="ECO:0000256" key="5">
    <source>
        <dbReference type="ARBA" id="ARBA00022737"/>
    </source>
</evidence>
<dbReference type="FunFam" id="4.10.1060.10:FF:000004">
    <property type="entry name" value="Zinc finger Ran-binding domain-containing protein 2"/>
    <property type="match status" value="1"/>
</dbReference>
<feature type="compositionally biased region" description="Basic and acidic residues" evidence="13">
    <location>
        <begin position="229"/>
        <end position="238"/>
    </location>
</feature>
<evidence type="ECO:0000256" key="9">
    <source>
        <dbReference type="ARBA" id="ARBA00023242"/>
    </source>
</evidence>
<reference evidence="15 16" key="1">
    <citation type="journal article" date="2015" name="Genome Biol.">
        <title>Comparative genomics of Steinernema reveals deeply conserved gene regulatory networks.</title>
        <authorList>
            <person name="Dillman A.R."/>
            <person name="Macchietto M."/>
            <person name="Porter C.F."/>
            <person name="Rogers A."/>
            <person name="Williams B."/>
            <person name="Antoshechkin I."/>
            <person name="Lee M.M."/>
            <person name="Goodwin Z."/>
            <person name="Lu X."/>
            <person name="Lewis E.E."/>
            <person name="Goodrich-Blair H."/>
            <person name="Stock S.P."/>
            <person name="Adams B.J."/>
            <person name="Sternberg P.W."/>
            <person name="Mortazavi A."/>
        </authorList>
    </citation>
    <scope>NUCLEOTIDE SEQUENCE [LARGE SCALE GENOMIC DNA]</scope>
    <source>
        <strain evidence="15 16">ALL</strain>
    </source>
</reference>
<evidence type="ECO:0000313" key="15">
    <source>
        <dbReference type="EMBL" id="TMS34804.1"/>
    </source>
</evidence>
<keyword evidence="5" id="KW-0677">Repeat</keyword>
<dbReference type="AlphaFoldDB" id="A0A4U8UNY4"/>
<reference evidence="15 16" key="2">
    <citation type="journal article" date="2019" name="G3 (Bethesda)">
        <title>Hybrid Assembly of the Genome of the Entomopathogenic Nematode Steinernema carpocapsae Identifies the X-Chromosome.</title>
        <authorList>
            <person name="Serra L."/>
            <person name="Macchietto M."/>
            <person name="Macias-Munoz A."/>
            <person name="McGill C.J."/>
            <person name="Rodriguez I.M."/>
            <person name="Rodriguez B."/>
            <person name="Murad R."/>
            <person name="Mortazavi A."/>
        </authorList>
    </citation>
    <scope>NUCLEOTIDE SEQUENCE [LARGE SCALE GENOMIC DNA]</scope>
    <source>
        <strain evidence="15 16">ALL</strain>
    </source>
</reference>
<evidence type="ECO:0000256" key="7">
    <source>
        <dbReference type="ARBA" id="ARBA00022833"/>
    </source>
</evidence>
<dbReference type="PIRSF" id="PIRSF037956">
    <property type="entry name" value="UCP037956_ZnF_Ran"/>
    <property type="match status" value="1"/>
</dbReference>
<organism evidence="15 16">
    <name type="scientific">Steinernema carpocapsae</name>
    <name type="common">Entomopathogenic nematode</name>
    <dbReference type="NCBI Taxonomy" id="34508"/>
    <lineage>
        <taxon>Eukaryota</taxon>
        <taxon>Metazoa</taxon>
        <taxon>Ecdysozoa</taxon>
        <taxon>Nematoda</taxon>
        <taxon>Chromadorea</taxon>
        <taxon>Rhabditida</taxon>
        <taxon>Tylenchina</taxon>
        <taxon>Panagrolaimomorpha</taxon>
        <taxon>Strongyloidoidea</taxon>
        <taxon>Steinernematidae</taxon>
        <taxon>Steinernema</taxon>
    </lineage>
</organism>
<feature type="compositionally biased region" description="Low complexity" evidence="13">
    <location>
        <begin position="207"/>
        <end position="222"/>
    </location>
</feature>
<comment type="subcellular location">
    <subcellularLocation>
        <location evidence="1 11">Nucleus</location>
    </subcellularLocation>
</comment>
<evidence type="ECO:0000256" key="10">
    <source>
        <dbReference type="ARBA" id="ARBA00025731"/>
    </source>
</evidence>
<feature type="compositionally biased region" description="Polar residues" evidence="13">
    <location>
        <begin position="192"/>
        <end position="205"/>
    </location>
</feature>
<dbReference type="Gene3D" id="4.10.1060.10">
    <property type="entry name" value="Zinc finger, RanBP2-type"/>
    <property type="match status" value="2"/>
</dbReference>